<dbReference type="AlphaFoldDB" id="A0A0A9A3I8"/>
<dbReference type="EMBL" id="GBRH01253372">
    <property type="protein sequence ID" value="JAD44523.1"/>
    <property type="molecule type" value="Transcribed_RNA"/>
</dbReference>
<name>A0A0A9A3I8_ARUDO</name>
<sequence>MEQEKQNLKQMTTIQLACPCNNQNALHTGHNDKPSISFKKLGFRDFNDVTSQQHLLVNITSSACHSPLKKNSALMPTALRHMNVPMFHKSK</sequence>
<evidence type="ECO:0000313" key="1">
    <source>
        <dbReference type="EMBL" id="JAD44523.1"/>
    </source>
</evidence>
<accession>A0A0A9A3I8</accession>
<reference evidence="1" key="1">
    <citation type="submission" date="2014-09" db="EMBL/GenBank/DDBJ databases">
        <authorList>
            <person name="Magalhaes I.L.F."/>
            <person name="Oliveira U."/>
            <person name="Santos F.R."/>
            <person name="Vidigal T.H.D.A."/>
            <person name="Brescovit A.D."/>
            <person name="Santos A.J."/>
        </authorList>
    </citation>
    <scope>NUCLEOTIDE SEQUENCE</scope>
    <source>
        <tissue evidence="1">Shoot tissue taken approximately 20 cm above the soil surface</tissue>
    </source>
</reference>
<proteinExistence type="predicted"/>
<organism evidence="1">
    <name type="scientific">Arundo donax</name>
    <name type="common">Giant reed</name>
    <name type="synonym">Donax arundinaceus</name>
    <dbReference type="NCBI Taxonomy" id="35708"/>
    <lineage>
        <taxon>Eukaryota</taxon>
        <taxon>Viridiplantae</taxon>
        <taxon>Streptophyta</taxon>
        <taxon>Embryophyta</taxon>
        <taxon>Tracheophyta</taxon>
        <taxon>Spermatophyta</taxon>
        <taxon>Magnoliopsida</taxon>
        <taxon>Liliopsida</taxon>
        <taxon>Poales</taxon>
        <taxon>Poaceae</taxon>
        <taxon>PACMAD clade</taxon>
        <taxon>Arundinoideae</taxon>
        <taxon>Arundineae</taxon>
        <taxon>Arundo</taxon>
    </lineage>
</organism>
<reference evidence="1" key="2">
    <citation type="journal article" date="2015" name="Data Brief">
        <title>Shoot transcriptome of the giant reed, Arundo donax.</title>
        <authorList>
            <person name="Barrero R.A."/>
            <person name="Guerrero F.D."/>
            <person name="Moolhuijzen P."/>
            <person name="Goolsby J.A."/>
            <person name="Tidwell J."/>
            <person name="Bellgard S.E."/>
            <person name="Bellgard M.I."/>
        </authorList>
    </citation>
    <scope>NUCLEOTIDE SEQUENCE</scope>
    <source>
        <tissue evidence="1">Shoot tissue taken approximately 20 cm above the soil surface</tissue>
    </source>
</reference>
<protein>
    <submittedName>
        <fullName evidence="1">Uncharacterized protein</fullName>
    </submittedName>
</protein>